<dbReference type="Gene3D" id="1.10.287.470">
    <property type="entry name" value="Helix hairpin bin"/>
    <property type="match status" value="1"/>
</dbReference>
<organism evidence="4 5">
    <name type="scientific">Stieleria marina</name>
    <dbReference type="NCBI Taxonomy" id="1930275"/>
    <lineage>
        <taxon>Bacteria</taxon>
        <taxon>Pseudomonadati</taxon>
        <taxon>Planctomycetota</taxon>
        <taxon>Planctomycetia</taxon>
        <taxon>Pirellulales</taxon>
        <taxon>Pirellulaceae</taxon>
        <taxon>Stieleria</taxon>
    </lineage>
</organism>
<dbReference type="AlphaFoldDB" id="A0A517NXF2"/>
<keyword evidence="5" id="KW-1185">Reference proteome</keyword>
<dbReference type="GO" id="GO:0015562">
    <property type="term" value="F:efflux transmembrane transporter activity"/>
    <property type="evidence" value="ECO:0007669"/>
    <property type="project" value="TreeGrafter"/>
</dbReference>
<dbReference type="OrthoDB" id="9781888at2"/>
<dbReference type="PANTHER" id="PTHR30469:SF12">
    <property type="entry name" value="MULTIDRUG RESISTANCE PROTEIN MDTA"/>
    <property type="match status" value="1"/>
</dbReference>
<dbReference type="Proteomes" id="UP000319817">
    <property type="component" value="Chromosome"/>
</dbReference>
<dbReference type="GO" id="GO:1990281">
    <property type="term" value="C:efflux pump complex"/>
    <property type="evidence" value="ECO:0007669"/>
    <property type="project" value="TreeGrafter"/>
</dbReference>
<protein>
    <submittedName>
        <fullName evidence="4">Multidrug resistance protein MdtA</fullName>
    </submittedName>
</protein>
<dbReference type="EMBL" id="CP036526">
    <property type="protein sequence ID" value="QDT11776.1"/>
    <property type="molecule type" value="Genomic_DNA"/>
</dbReference>
<evidence type="ECO:0000313" key="4">
    <source>
        <dbReference type="EMBL" id="QDT11776.1"/>
    </source>
</evidence>
<accession>A0A517NXF2</accession>
<feature type="coiled-coil region" evidence="2">
    <location>
        <begin position="123"/>
        <end position="150"/>
    </location>
</feature>
<dbReference type="SUPFAM" id="SSF111369">
    <property type="entry name" value="HlyD-like secretion proteins"/>
    <property type="match status" value="1"/>
</dbReference>
<evidence type="ECO:0000259" key="3">
    <source>
        <dbReference type="Pfam" id="PF25917"/>
    </source>
</evidence>
<dbReference type="Gene3D" id="2.40.30.170">
    <property type="match status" value="1"/>
</dbReference>
<reference evidence="4 5" key="1">
    <citation type="submission" date="2019-02" db="EMBL/GenBank/DDBJ databases">
        <title>Deep-cultivation of Planctomycetes and their phenomic and genomic characterization uncovers novel biology.</title>
        <authorList>
            <person name="Wiegand S."/>
            <person name="Jogler M."/>
            <person name="Boedeker C."/>
            <person name="Pinto D."/>
            <person name="Vollmers J."/>
            <person name="Rivas-Marin E."/>
            <person name="Kohn T."/>
            <person name="Peeters S.H."/>
            <person name="Heuer A."/>
            <person name="Rast P."/>
            <person name="Oberbeckmann S."/>
            <person name="Bunk B."/>
            <person name="Jeske O."/>
            <person name="Meyerdierks A."/>
            <person name="Storesund J.E."/>
            <person name="Kallscheuer N."/>
            <person name="Luecker S."/>
            <person name="Lage O.M."/>
            <person name="Pohl T."/>
            <person name="Merkel B.J."/>
            <person name="Hornburger P."/>
            <person name="Mueller R.-W."/>
            <person name="Bruemmer F."/>
            <person name="Labrenz M."/>
            <person name="Spormann A.M."/>
            <person name="Op den Camp H."/>
            <person name="Overmann J."/>
            <person name="Amann R."/>
            <person name="Jetten M.S.M."/>
            <person name="Mascher T."/>
            <person name="Medema M.H."/>
            <person name="Devos D.P."/>
            <person name="Kaster A.-K."/>
            <person name="Ovreas L."/>
            <person name="Rohde M."/>
            <person name="Galperin M.Y."/>
            <person name="Jogler C."/>
        </authorList>
    </citation>
    <scope>NUCLEOTIDE SEQUENCE [LARGE SCALE GENOMIC DNA]</scope>
    <source>
        <strain evidence="4 5">K23_9</strain>
    </source>
</reference>
<evidence type="ECO:0000256" key="2">
    <source>
        <dbReference type="SAM" id="Coils"/>
    </source>
</evidence>
<name>A0A517NXF2_9BACT</name>
<proteinExistence type="inferred from homology"/>
<dbReference type="Pfam" id="PF25917">
    <property type="entry name" value="BSH_RND"/>
    <property type="match status" value="1"/>
</dbReference>
<dbReference type="NCBIfam" id="TIGR01730">
    <property type="entry name" value="RND_mfp"/>
    <property type="match status" value="1"/>
</dbReference>
<dbReference type="Gene3D" id="2.40.50.100">
    <property type="match status" value="1"/>
</dbReference>
<dbReference type="Gene3D" id="2.40.420.20">
    <property type="match status" value="1"/>
</dbReference>
<dbReference type="RefSeq" id="WP_145419556.1">
    <property type="nucleotide sequence ID" value="NZ_CP036526.1"/>
</dbReference>
<gene>
    <name evidence="4" type="primary">mdtA_2</name>
    <name evidence="4" type="ORF">K239x_37760</name>
</gene>
<dbReference type="PANTHER" id="PTHR30469">
    <property type="entry name" value="MULTIDRUG RESISTANCE PROTEIN MDTA"/>
    <property type="match status" value="1"/>
</dbReference>
<sequence length="408" mass="44416">MSEVAPRTERWWIRFLTSAVVCLAILGGAVAAIVVINRTEPTAKQINATRKSAALVQTQTAKRGTFSPRLVVLGSIEPAREIVLGPRVRGQVIDLSPSFSPGGMVRQGDLLLRIDPADFQNALSITKSELEQAEAKLAIEEGRQSLAKKELELLQGTIEGTNRALVLREPQIASIRAEVNAAKAAVERAALDLDRANIYAPFNAQVLSRSVNVGSQVTTGDELARLAGVNEYWVFAAVPVRSLRWVNFPTGDQPGSLVTLRNPDAWAPGVERHARVSRMIGSVDQQTRLARVLITVSDPLGQTSNAPPLILDSLIETEIEGRPIENVVRLEREFVRDRDTVWVMLDDKLQIRDTTVVFRDAAYAYISEGLNDGDQIVVSTLATVAEGVGLRKIDDVGEAAADFSEATQ</sequence>
<comment type="similarity">
    <text evidence="1">Belongs to the membrane fusion protein (MFP) (TC 8.A.1) family.</text>
</comment>
<dbReference type="InterPro" id="IPR058625">
    <property type="entry name" value="MdtA-like_BSH"/>
</dbReference>
<feature type="domain" description="Multidrug resistance protein MdtA-like barrel-sandwich hybrid" evidence="3">
    <location>
        <begin position="83"/>
        <end position="223"/>
    </location>
</feature>
<dbReference type="InterPro" id="IPR006143">
    <property type="entry name" value="RND_pump_MFP"/>
</dbReference>
<keyword evidence="2" id="KW-0175">Coiled coil</keyword>
<evidence type="ECO:0000256" key="1">
    <source>
        <dbReference type="ARBA" id="ARBA00009477"/>
    </source>
</evidence>
<evidence type="ECO:0000313" key="5">
    <source>
        <dbReference type="Proteomes" id="UP000319817"/>
    </source>
</evidence>